<evidence type="ECO:0000259" key="3">
    <source>
        <dbReference type="Pfam" id="PF02230"/>
    </source>
</evidence>
<protein>
    <submittedName>
        <fullName evidence="4">Putative esterase</fullName>
    </submittedName>
</protein>
<dbReference type="KEGG" id="hru:Halru_1161"/>
<evidence type="ECO:0000313" key="5">
    <source>
        <dbReference type="Proteomes" id="UP000010846"/>
    </source>
</evidence>
<name>L0IAE5_HALRX</name>
<dbReference type="STRING" id="797302.Halru_1161"/>
<dbReference type="GeneID" id="14375415"/>
<evidence type="ECO:0000313" key="4">
    <source>
        <dbReference type="EMBL" id="AGB15778.1"/>
    </source>
</evidence>
<keyword evidence="2" id="KW-0378">Hydrolase</keyword>
<dbReference type="Pfam" id="PF02230">
    <property type="entry name" value="Abhydrolase_2"/>
    <property type="match status" value="1"/>
</dbReference>
<proteinExistence type="inferred from homology"/>
<dbReference type="InterPro" id="IPR003140">
    <property type="entry name" value="PLipase/COase/thioEstase"/>
</dbReference>
<dbReference type="eggNOG" id="arCOG06256">
    <property type="taxonomic scope" value="Archaea"/>
</dbReference>
<dbReference type="PANTHER" id="PTHR10655">
    <property type="entry name" value="LYSOPHOSPHOLIPASE-RELATED"/>
    <property type="match status" value="1"/>
</dbReference>
<reference evidence="4" key="1">
    <citation type="submission" date="2011-09" db="EMBL/GenBank/DDBJ databases">
        <title>Complete sequence of Halovivax ruber XH-70.</title>
        <authorList>
            <consortium name="US DOE Joint Genome Institute"/>
            <person name="Lucas S."/>
            <person name="Han J."/>
            <person name="Lapidus A."/>
            <person name="Cheng J.-F."/>
            <person name="Goodwin L."/>
            <person name="Pitluck S."/>
            <person name="Peters L."/>
            <person name="Mikhailova N."/>
            <person name="Davenport K."/>
            <person name="Detter J.C."/>
            <person name="Han C."/>
            <person name="Tapia R."/>
            <person name="Land M."/>
            <person name="Hauser L."/>
            <person name="Kyrpides N."/>
            <person name="Ivanova N."/>
            <person name="Pagani I."/>
            <person name="Sproer C."/>
            <person name="Anderson I."/>
            <person name="Woyke T."/>
        </authorList>
    </citation>
    <scope>NUCLEOTIDE SEQUENCE</scope>
    <source>
        <strain evidence="4">XH-70</strain>
    </source>
</reference>
<sequence length="216" mass="22998">MTEDPHAETAVERRGPPLSDAAAAVLLVHGRGARARGMLDFASEIDQEGVAYLAPQAARGTWYPQSFMAPIDANEPHLTSALDKLDTVRSTIEDAGIDAERTILLGFSQGACLATEFGARTARSYGGVVALSGGLIGPEGTTFEYDGDLSSTRAFFGCGDQDPHIPVERVHDTTAAYEDLGATVDERIYEGMGHGVIEDEMDAVRDLVDEVVSPRS</sequence>
<dbReference type="GO" id="GO:0016787">
    <property type="term" value="F:hydrolase activity"/>
    <property type="evidence" value="ECO:0007669"/>
    <property type="project" value="UniProtKB-KW"/>
</dbReference>
<dbReference type="InterPro" id="IPR029058">
    <property type="entry name" value="AB_hydrolase_fold"/>
</dbReference>
<evidence type="ECO:0000256" key="1">
    <source>
        <dbReference type="ARBA" id="ARBA00006499"/>
    </source>
</evidence>
<dbReference type="Proteomes" id="UP000010846">
    <property type="component" value="Chromosome"/>
</dbReference>
<dbReference type="Gene3D" id="3.40.50.1820">
    <property type="entry name" value="alpha/beta hydrolase"/>
    <property type="match status" value="1"/>
</dbReference>
<dbReference type="InterPro" id="IPR050565">
    <property type="entry name" value="LYPA1-2/EST-like"/>
</dbReference>
<evidence type="ECO:0000256" key="2">
    <source>
        <dbReference type="ARBA" id="ARBA00022801"/>
    </source>
</evidence>
<gene>
    <name evidence="4" type="ordered locus">Halru_1161</name>
</gene>
<dbReference type="SUPFAM" id="SSF53474">
    <property type="entry name" value="alpha/beta-Hydrolases"/>
    <property type="match status" value="1"/>
</dbReference>
<dbReference type="OrthoDB" id="203477at2157"/>
<dbReference type="HOGENOM" id="CLU_049413_4_0_2"/>
<dbReference type="RefSeq" id="WP_015300437.1">
    <property type="nucleotide sequence ID" value="NC_019964.1"/>
</dbReference>
<feature type="domain" description="Phospholipase/carboxylesterase/thioesterase" evidence="3">
    <location>
        <begin position="19"/>
        <end position="208"/>
    </location>
</feature>
<keyword evidence="5" id="KW-1185">Reference proteome</keyword>
<dbReference type="EMBL" id="CP003050">
    <property type="protein sequence ID" value="AGB15778.1"/>
    <property type="molecule type" value="Genomic_DNA"/>
</dbReference>
<comment type="similarity">
    <text evidence="1">Belongs to the AB hydrolase superfamily. AB hydrolase 2 family.</text>
</comment>
<dbReference type="AlphaFoldDB" id="L0IAE5"/>
<organism evidence="4 5">
    <name type="scientific">Halovivax ruber (strain DSM 18193 / JCM 13892 / XH-70)</name>
    <dbReference type="NCBI Taxonomy" id="797302"/>
    <lineage>
        <taxon>Archaea</taxon>
        <taxon>Methanobacteriati</taxon>
        <taxon>Methanobacteriota</taxon>
        <taxon>Stenosarchaea group</taxon>
        <taxon>Halobacteria</taxon>
        <taxon>Halobacteriales</taxon>
        <taxon>Natrialbaceae</taxon>
        <taxon>Halovivax</taxon>
    </lineage>
</organism>
<accession>L0IAE5</accession>
<dbReference type="PANTHER" id="PTHR10655:SF17">
    <property type="entry name" value="LYSOPHOSPHOLIPASE-LIKE PROTEIN 1"/>
    <property type="match status" value="1"/>
</dbReference>